<protein>
    <submittedName>
        <fullName evidence="2">GDSL-type esterase/lipase family protein</fullName>
    </submittedName>
</protein>
<sequence length="356" mass="38813">MTVTTAWRQMVAHFPNLTLQNPMGSQTMQIWQPLSAPRIRLELANDFGQQPLSITGIQVGNNTLIPITWHGQTSFSVPAHQRCWTDWLDYPVTTGEWLTIKLESPEKQPVTLIQTLDHTLFKGINSSQQYFWGVDALQVERSAATKTIMCFGDSLTNQGYYAGSLMQALALAQPDQWGLINGGISGNRLLRAGNSTSKWVASFGAAGIERLPQLLAQQSVDRLVAMAGLNDLLQPGVGTPLGELPTAAALIAGLQRIQRLAAQQAIKLTLLTITPFKGALVDQLPAWSPAKEQIRQAVNAYLRTQPATIDLASYVADSMDSCRLAAQFDCGDATHFSAAGGHQIGQWLWHKLALTS</sequence>
<dbReference type="PANTHER" id="PTHR43784:SF2">
    <property type="entry name" value="GDSL-LIKE LIPASE_ACYLHYDROLASE, PUTATIVE (AFU_ORTHOLOGUE AFUA_2G00820)-RELATED"/>
    <property type="match status" value="1"/>
</dbReference>
<dbReference type="InterPro" id="IPR053140">
    <property type="entry name" value="GDSL_Rv0518-like"/>
</dbReference>
<comment type="caution">
    <text evidence="2">The sequence shown here is derived from an EMBL/GenBank/DDBJ whole genome shotgun (WGS) entry which is preliminary data.</text>
</comment>
<dbReference type="Proteomes" id="UP001596253">
    <property type="component" value="Unassembled WGS sequence"/>
</dbReference>
<dbReference type="SUPFAM" id="SSF52266">
    <property type="entry name" value="SGNH hydrolase"/>
    <property type="match status" value="1"/>
</dbReference>
<dbReference type="PANTHER" id="PTHR43784">
    <property type="entry name" value="GDSL-LIKE LIPASE/ACYLHYDROLASE, PUTATIVE (AFU_ORTHOLOGUE AFUA_2G00820)-RELATED"/>
    <property type="match status" value="1"/>
</dbReference>
<reference evidence="3" key="1">
    <citation type="journal article" date="2019" name="Int. J. Syst. Evol. Microbiol.">
        <title>The Global Catalogue of Microorganisms (GCM) 10K type strain sequencing project: providing services to taxonomists for standard genome sequencing and annotation.</title>
        <authorList>
            <consortium name="The Broad Institute Genomics Platform"/>
            <consortium name="The Broad Institute Genome Sequencing Center for Infectious Disease"/>
            <person name="Wu L."/>
            <person name="Ma J."/>
        </authorList>
    </citation>
    <scope>NUCLEOTIDE SEQUENCE [LARGE SCALE GENOMIC DNA]</scope>
    <source>
        <strain evidence="3">CCM 8932</strain>
    </source>
</reference>
<feature type="domain" description="SGNH hydrolase-type esterase" evidence="1">
    <location>
        <begin position="150"/>
        <end position="340"/>
    </location>
</feature>
<name>A0ABW1R810_9LACO</name>
<evidence type="ECO:0000259" key="1">
    <source>
        <dbReference type="Pfam" id="PF13472"/>
    </source>
</evidence>
<dbReference type="InterPro" id="IPR036514">
    <property type="entry name" value="SGNH_hydro_sf"/>
</dbReference>
<accession>A0ABW1R810</accession>
<dbReference type="EMBL" id="JBHSSD010000041">
    <property type="protein sequence ID" value="MFC6164911.1"/>
    <property type="molecule type" value="Genomic_DNA"/>
</dbReference>
<organism evidence="2 3">
    <name type="scientific">Lactiplantibacillus dongliensis</name>
    <dbReference type="NCBI Taxonomy" id="2559919"/>
    <lineage>
        <taxon>Bacteria</taxon>
        <taxon>Bacillati</taxon>
        <taxon>Bacillota</taxon>
        <taxon>Bacilli</taxon>
        <taxon>Lactobacillales</taxon>
        <taxon>Lactobacillaceae</taxon>
        <taxon>Lactiplantibacillus</taxon>
    </lineage>
</organism>
<dbReference type="InterPro" id="IPR013830">
    <property type="entry name" value="SGNH_hydro"/>
</dbReference>
<proteinExistence type="predicted"/>
<dbReference type="Pfam" id="PF13472">
    <property type="entry name" value="Lipase_GDSL_2"/>
    <property type="match status" value="1"/>
</dbReference>
<gene>
    <name evidence="2" type="ORF">ACFP3T_09545</name>
</gene>
<evidence type="ECO:0000313" key="2">
    <source>
        <dbReference type="EMBL" id="MFC6164911.1"/>
    </source>
</evidence>
<dbReference type="RefSeq" id="WP_137639695.1">
    <property type="nucleotide sequence ID" value="NZ_BJDK01000009.1"/>
</dbReference>
<keyword evidence="3" id="KW-1185">Reference proteome</keyword>
<dbReference type="Gene3D" id="3.40.50.1110">
    <property type="entry name" value="SGNH hydrolase"/>
    <property type="match status" value="1"/>
</dbReference>
<evidence type="ECO:0000313" key="3">
    <source>
        <dbReference type="Proteomes" id="UP001596253"/>
    </source>
</evidence>